<name>A0AAV7TVD6_PLEWA</name>
<organism evidence="2 3">
    <name type="scientific">Pleurodeles waltl</name>
    <name type="common">Iberian ribbed newt</name>
    <dbReference type="NCBI Taxonomy" id="8319"/>
    <lineage>
        <taxon>Eukaryota</taxon>
        <taxon>Metazoa</taxon>
        <taxon>Chordata</taxon>
        <taxon>Craniata</taxon>
        <taxon>Vertebrata</taxon>
        <taxon>Euteleostomi</taxon>
        <taxon>Amphibia</taxon>
        <taxon>Batrachia</taxon>
        <taxon>Caudata</taxon>
        <taxon>Salamandroidea</taxon>
        <taxon>Salamandridae</taxon>
        <taxon>Pleurodelinae</taxon>
        <taxon>Pleurodeles</taxon>
    </lineage>
</organism>
<accession>A0AAV7TVD6</accession>
<comment type="caution">
    <text evidence="2">The sequence shown here is derived from an EMBL/GenBank/DDBJ whole genome shotgun (WGS) entry which is preliminary data.</text>
</comment>
<sequence>MKTTQHLSRQAPSHLGEYIAPLLHEGIHISVAPPTTEKLRAMQGSGFYSAASLPQRDPPPDATGAVGEERQRRLELPQPPLVTSGEPREAVLHPRVS</sequence>
<protein>
    <submittedName>
        <fullName evidence="2">Uncharacterized protein</fullName>
    </submittedName>
</protein>
<evidence type="ECO:0000256" key="1">
    <source>
        <dbReference type="SAM" id="MobiDB-lite"/>
    </source>
</evidence>
<dbReference type="AlphaFoldDB" id="A0AAV7TVD6"/>
<proteinExistence type="predicted"/>
<dbReference type="EMBL" id="JANPWB010000006">
    <property type="protein sequence ID" value="KAJ1180195.1"/>
    <property type="molecule type" value="Genomic_DNA"/>
</dbReference>
<keyword evidence="3" id="KW-1185">Reference proteome</keyword>
<feature type="compositionally biased region" description="Basic and acidic residues" evidence="1">
    <location>
        <begin position="86"/>
        <end position="97"/>
    </location>
</feature>
<reference evidence="2" key="1">
    <citation type="journal article" date="2022" name="bioRxiv">
        <title>Sequencing and chromosome-scale assembly of the giantPleurodeles waltlgenome.</title>
        <authorList>
            <person name="Brown T."/>
            <person name="Elewa A."/>
            <person name="Iarovenko S."/>
            <person name="Subramanian E."/>
            <person name="Araus A.J."/>
            <person name="Petzold A."/>
            <person name="Susuki M."/>
            <person name="Suzuki K.-i.T."/>
            <person name="Hayashi T."/>
            <person name="Toyoda A."/>
            <person name="Oliveira C."/>
            <person name="Osipova E."/>
            <person name="Leigh N.D."/>
            <person name="Simon A."/>
            <person name="Yun M.H."/>
        </authorList>
    </citation>
    <scope>NUCLEOTIDE SEQUENCE</scope>
    <source>
        <strain evidence="2">20211129_DDA</strain>
        <tissue evidence="2">Liver</tissue>
    </source>
</reference>
<dbReference type="Proteomes" id="UP001066276">
    <property type="component" value="Chromosome 3_2"/>
</dbReference>
<feature type="region of interest" description="Disordered" evidence="1">
    <location>
        <begin position="46"/>
        <end position="97"/>
    </location>
</feature>
<evidence type="ECO:0000313" key="3">
    <source>
        <dbReference type="Proteomes" id="UP001066276"/>
    </source>
</evidence>
<gene>
    <name evidence="2" type="ORF">NDU88_005417</name>
</gene>
<evidence type="ECO:0000313" key="2">
    <source>
        <dbReference type="EMBL" id="KAJ1180195.1"/>
    </source>
</evidence>